<evidence type="ECO:0000313" key="2">
    <source>
        <dbReference type="EMBL" id="GMK49059.1"/>
    </source>
</evidence>
<dbReference type="InterPro" id="IPR029058">
    <property type="entry name" value="AB_hydrolase_fold"/>
</dbReference>
<dbReference type="InterPro" id="IPR000073">
    <property type="entry name" value="AB_hydrolase_1"/>
</dbReference>
<dbReference type="SUPFAM" id="SSF53474">
    <property type="entry name" value="alpha/beta-Hydrolases"/>
    <property type="match status" value="1"/>
</dbReference>
<dbReference type="RefSeq" id="WP_317982437.1">
    <property type="nucleotide sequence ID" value="NZ_BTCL01000047.1"/>
</dbReference>
<comment type="caution">
    <text evidence="2">The sequence shown here is derived from an EMBL/GenBank/DDBJ whole genome shotgun (WGS) entry which is preliminary data.</text>
</comment>
<dbReference type="EMBL" id="BTCL01000047">
    <property type="protein sequence ID" value="GMK49059.1"/>
    <property type="molecule type" value="Genomic_DNA"/>
</dbReference>
<organism evidence="2 3">
    <name type="scientific">Paenibacillus glycanilyticus</name>
    <dbReference type="NCBI Taxonomy" id="126569"/>
    <lineage>
        <taxon>Bacteria</taxon>
        <taxon>Bacillati</taxon>
        <taxon>Bacillota</taxon>
        <taxon>Bacilli</taxon>
        <taxon>Bacillales</taxon>
        <taxon>Paenibacillaceae</taxon>
        <taxon>Paenibacillus</taxon>
    </lineage>
</organism>
<sequence>MSTFVFVHGSWHGAWCWDKIIFPLQEEGHRVITFDLPGHGLDKTPVNQVTLKDYTDRLCTILDNEEEKVILVGHSMAGLVISQTAEYRPEKIQTLVYLCAYLPKNGQSLIQIAQSEKKEDDSPSLVVISEDQTFLSLNDELIRYSFYGDCSDQDVTKAREKLCLEPFSPFVTPVTLTEKNFGSLPRVYIETLKDKAISLNLQRKMYSESLCKAIISLDSDHSPFYSQPHILAYHLKNIAKVYGAIDKK</sequence>
<proteinExistence type="predicted"/>
<name>A0ABQ6NW39_9BACL</name>
<dbReference type="InterPro" id="IPR045889">
    <property type="entry name" value="MES/HNL"/>
</dbReference>
<dbReference type="Gene3D" id="3.40.50.1820">
    <property type="entry name" value="alpha/beta hydrolase"/>
    <property type="match status" value="1"/>
</dbReference>
<dbReference type="Pfam" id="PF12697">
    <property type="entry name" value="Abhydrolase_6"/>
    <property type="match status" value="1"/>
</dbReference>
<keyword evidence="3" id="KW-1185">Reference proteome</keyword>
<dbReference type="Proteomes" id="UP001285921">
    <property type="component" value="Unassembled WGS sequence"/>
</dbReference>
<protein>
    <submittedName>
        <fullName evidence="2">Esterase</fullName>
    </submittedName>
</protein>
<dbReference type="PANTHER" id="PTHR10992">
    <property type="entry name" value="METHYLESTERASE FAMILY MEMBER"/>
    <property type="match status" value="1"/>
</dbReference>
<evidence type="ECO:0000259" key="1">
    <source>
        <dbReference type="Pfam" id="PF12697"/>
    </source>
</evidence>
<reference evidence="2 3" key="1">
    <citation type="submission" date="2023-05" db="EMBL/GenBank/DDBJ databases">
        <title>Draft genome of Paenibacillus sp. CCS26.</title>
        <authorList>
            <person name="Akita H."/>
            <person name="Shinto Y."/>
            <person name="Kimura Z."/>
        </authorList>
    </citation>
    <scope>NUCLEOTIDE SEQUENCE [LARGE SCALE GENOMIC DNA]</scope>
    <source>
        <strain evidence="2 3">CCS26</strain>
    </source>
</reference>
<evidence type="ECO:0000313" key="3">
    <source>
        <dbReference type="Proteomes" id="UP001285921"/>
    </source>
</evidence>
<feature type="domain" description="AB hydrolase-1" evidence="1">
    <location>
        <begin position="4"/>
        <end position="231"/>
    </location>
</feature>
<accession>A0ABQ6NW39</accession>
<dbReference type="PANTHER" id="PTHR10992:SF1086">
    <property type="entry name" value="AB HYDROLASE-1 DOMAIN-CONTAINING PROTEIN"/>
    <property type="match status" value="1"/>
</dbReference>
<gene>
    <name evidence="2" type="primary">estC</name>
    <name evidence="2" type="ORF">PghCCS26_61890</name>
</gene>